<name>A0AAD4J7E8_PERFH</name>
<gene>
    <name evidence="1" type="ORF">C2S53_017370</name>
</gene>
<dbReference type="PANTHER" id="PTHR48258">
    <property type="entry name" value="DUF4218 DOMAIN-CONTAINING PROTEIN-RELATED"/>
    <property type="match status" value="1"/>
</dbReference>
<dbReference type="EMBL" id="SDAM02000122">
    <property type="protein sequence ID" value="KAH6828586.1"/>
    <property type="molecule type" value="Genomic_DNA"/>
</dbReference>
<comment type="caution">
    <text evidence="1">The sequence shown here is derived from an EMBL/GenBank/DDBJ whole genome shotgun (WGS) entry which is preliminary data.</text>
</comment>
<keyword evidence="2" id="KW-1185">Reference proteome</keyword>
<dbReference type="Proteomes" id="UP001190926">
    <property type="component" value="Unassembled WGS sequence"/>
</dbReference>
<dbReference type="PANTHER" id="PTHR48258:SF9">
    <property type="entry name" value="OS01G0348150 PROTEIN"/>
    <property type="match status" value="1"/>
</dbReference>
<evidence type="ECO:0000313" key="2">
    <source>
        <dbReference type="Proteomes" id="UP001190926"/>
    </source>
</evidence>
<reference evidence="1 2" key="1">
    <citation type="journal article" date="2021" name="Nat. Commun.">
        <title>Incipient diploidization of the medicinal plant Perilla within 10,000 years.</title>
        <authorList>
            <person name="Zhang Y."/>
            <person name="Shen Q."/>
            <person name="Leng L."/>
            <person name="Zhang D."/>
            <person name="Chen S."/>
            <person name="Shi Y."/>
            <person name="Ning Z."/>
            <person name="Chen S."/>
        </authorList>
    </citation>
    <scope>NUCLEOTIDE SEQUENCE [LARGE SCALE GENOMIC DNA]</scope>
    <source>
        <strain evidence="2">cv. PC099</strain>
    </source>
</reference>
<dbReference type="AlphaFoldDB" id="A0AAD4J7E8"/>
<evidence type="ECO:0008006" key="3">
    <source>
        <dbReference type="Google" id="ProtNLM"/>
    </source>
</evidence>
<proteinExistence type="predicted"/>
<protein>
    <recommendedName>
        <fullName evidence="3">Transposase</fullName>
    </recommendedName>
</protein>
<organism evidence="1 2">
    <name type="scientific">Perilla frutescens var. hirtella</name>
    <name type="common">Perilla citriodora</name>
    <name type="synonym">Perilla setoyensis</name>
    <dbReference type="NCBI Taxonomy" id="608512"/>
    <lineage>
        <taxon>Eukaryota</taxon>
        <taxon>Viridiplantae</taxon>
        <taxon>Streptophyta</taxon>
        <taxon>Embryophyta</taxon>
        <taxon>Tracheophyta</taxon>
        <taxon>Spermatophyta</taxon>
        <taxon>Magnoliopsida</taxon>
        <taxon>eudicotyledons</taxon>
        <taxon>Gunneridae</taxon>
        <taxon>Pentapetalae</taxon>
        <taxon>asterids</taxon>
        <taxon>lamiids</taxon>
        <taxon>Lamiales</taxon>
        <taxon>Lamiaceae</taxon>
        <taxon>Nepetoideae</taxon>
        <taxon>Elsholtzieae</taxon>
        <taxon>Perilla</taxon>
    </lineage>
</organism>
<accession>A0AAD4J7E8</accession>
<evidence type="ECO:0000313" key="1">
    <source>
        <dbReference type="EMBL" id="KAH6828586.1"/>
    </source>
</evidence>
<sequence>MRAMQDDYHLVFEFLKELLELTTSIQLSSLLERLKWMAHGPCNRVLKYQGYLIDGVTYHTGEHDDLRAVQNSGVSLVAKTMQVASATDKNPIVADMMFYGIIEEIWELDYNICKFVLFRCNWIEITSGVKVDDLGFTLVNLKKIGERRNGCKTWKNVPKEVKELIWESVNKLSEVQKDRRMKNIYPHRLSHTGYADLAEKMKHEPRSDADIDRTLMWKKARVTKDRDIEDDNLKKAVERISQGMDGDLLTCALEKPEHSGRVRAVGGYVTPSMYFKVPRGGQRGVKHDDFELMEAKKEISMSREMIRDLYEKIAELQTTMKKDKDIEEKGSCSVKWVKSYSKDEFVDDEVMLGKIVLLKLDSSNSHIVAYGTIIAEDFDALLPYPISGVCDNVGDAIGSQVPWPAHLMEAKEKKHINEKVEAKQIVKKRLVKSYESLNSSLKGLYCYAEGAMKNGEGIFIPLEDDVFGSNCEIYIHLEDIIPFCDLDPISSNCMVVYVWYLYSKMGKARTLSGF</sequence>